<evidence type="ECO:0000313" key="3">
    <source>
        <dbReference type="Proteomes" id="UP000247647"/>
    </source>
</evidence>
<dbReference type="Proteomes" id="UP000247647">
    <property type="component" value="Unassembled WGS sequence"/>
</dbReference>
<name>A0A318Y8D8_ASPNB</name>
<evidence type="ECO:0000256" key="1">
    <source>
        <dbReference type="SAM" id="MobiDB-lite"/>
    </source>
</evidence>
<protein>
    <submittedName>
        <fullName evidence="2">Uncharacterized protein</fullName>
    </submittedName>
</protein>
<dbReference type="GeneID" id="37130712"/>
<proteinExistence type="predicted"/>
<organism evidence="2 3">
    <name type="scientific">Aspergillus neoniger (strain CBS 115656)</name>
    <dbReference type="NCBI Taxonomy" id="1448310"/>
    <lineage>
        <taxon>Eukaryota</taxon>
        <taxon>Fungi</taxon>
        <taxon>Dikarya</taxon>
        <taxon>Ascomycota</taxon>
        <taxon>Pezizomycotina</taxon>
        <taxon>Eurotiomycetes</taxon>
        <taxon>Eurotiomycetidae</taxon>
        <taxon>Eurotiales</taxon>
        <taxon>Aspergillaceae</taxon>
        <taxon>Aspergillus</taxon>
        <taxon>Aspergillus subgen. Circumdati</taxon>
    </lineage>
</organism>
<keyword evidence="3" id="KW-1185">Reference proteome</keyword>
<accession>A0A318Y8D8</accession>
<sequence>MPAWSPASLERKGAAMHKKEHKAQGTYACPCSAETSSLPVIIAIPNMRHLAARWNAYTEKRGNRGLIKRILYITQAQRPQAARNRLT</sequence>
<dbReference type="EMBL" id="KZ821487">
    <property type="protein sequence ID" value="PYH29817.1"/>
    <property type="molecule type" value="Genomic_DNA"/>
</dbReference>
<dbReference type="AlphaFoldDB" id="A0A318Y8D8"/>
<dbReference type="RefSeq" id="XP_025475295.1">
    <property type="nucleotide sequence ID" value="XM_025628256.1"/>
</dbReference>
<reference evidence="2" key="1">
    <citation type="submission" date="2016-12" db="EMBL/GenBank/DDBJ databases">
        <title>The genomes of Aspergillus section Nigri reveals drivers in fungal speciation.</title>
        <authorList>
            <consortium name="DOE Joint Genome Institute"/>
            <person name="Vesth T.C."/>
            <person name="Nybo J."/>
            <person name="Theobald S."/>
            <person name="Brandl J."/>
            <person name="Frisvad J.C."/>
            <person name="Nielsen K.F."/>
            <person name="Lyhne E.K."/>
            <person name="Kogle M.E."/>
            <person name="Kuo A."/>
            <person name="Riley R."/>
            <person name="Clum A."/>
            <person name="Nolan M."/>
            <person name="Lipzen A."/>
            <person name="Salamov A."/>
            <person name="Henrissat B."/>
            <person name="Wiebenga A."/>
            <person name="De Vries R.P."/>
            <person name="Grigoriev I.V."/>
            <person name="Mortensen U.H."/>
            <person name="Andersen M.R."/>
            <person name="Baker S.E."/>
        </authorList>
    </citation>
    <scope>NUCLEOTIDE SEQUENCE [LARGE SCALE GENOMIC DNA]</scope>
    <source>
        <strain evidence="2">CBS 115656</strain>
    </source>
</reference>
<feature type="region of interest" description="Disordered" evidence="1">
    <location>
        <begin position="1"/>
        <end position="25"/>
    </location>
</feature>
<gene>
    <name evidence="2" type="ORF">BO87DRAFT_447049</name>
</gene>
<evidence type="ECO:0000313" key="2">
    <source>
        <dbReference type="EMBL" id="PYH29817.1"/>
    </source>
</evidence>